<dbReference type="Proteomes" id="UP000190056">
    <property type="component" value="Unassembled WGS sequence"/>
</dbReference>
<dbReference type="SUPFAM" id="SSF140869">
    <property type="entry name" value="GUN4-like"/>
    <property type="match status" value="1"/>
</dbReference>
<dbReference type="PANTHER" id="PTHR34800:SF1">
    <property type="entry name" value="TETRAPYRROLE-BINDING PROTEIN, CHLOROPLASTIC"/>
    <property type="match status" value="1"/>
</dbReference>
<name>A0A9Q5QXZ9_9CYAN</name>
<comment type="caution">
    <text evidence="2">The sequence shown here is derived from an EMBL/GenBank/DDBJ whole genome shotgun (WGS) entry which is preliminary data.</text>
</comment>
<dbReference type="InterPro" id="IPR008629">
    <property type="entry name" value="GUN4-like"/>
</dbReference>
<dbReference type="EMBL" id="MTPU01000017">
    <property type="protein sequence ID" value="OPH10628.1"/>
    <property type="molecule type" value="Genomic_DNA"/>
</dbReference>
<dbReference type="CDD" id="cd16383">
    <property type="entry name" value="GUN4"/>
    <property type="match status" value="1"/>
</dbReference>
<evidence type="ECO:0000313" key="2">
    <source>
        <dbReference type="EMBL" id="OPH10628.1"/>
    </source>
</evidence>
<dbReference type="Pfam" id="PF05419">
    <property type="entry name" value="GUN4"/>
    <property type="match status" value="1"/>
</dbReference>
<dbReference type="InterPro" id="IPR037215">
    <property type="entry name" value="GUN4-like_sf"/>
</dbReference>
<dbReference type="Gene3D" id="1.10.10.1770">
    <property type="entry name" value="Gun4-like"/>
    <property type="match status" value="1"/>
</dbReference>
<accession>A0A9Q5QXZ9</accession>
<organism evidence="2 3">
    <name type="scientific">Cylindrospermopsis raciborskii CENA302</name>
    <dbReference type="NCBI Taxonomy" id="1170768"/>
    <lineage>
        <taxon>Bacteria</taxon>
        <taxon>Bacillati</taxon>
        <taxon>Cyanobacteriota</taxon>
        <taxon>Cyanophyceae</taxon>
        <taxon>Nostocales</taxon>
        <taxon>Aphanizomenonaceae</taxon>
        <taxon>Cylindrospermopsis</taxon>
    </lineage>
</organism>
<proteinExistence type="predicted"/>
<dbReference type="GO" id="GO:0030288">
    <property type="term" value="C:outer membrane-bounded periplasmic space"/>
    <property type="evidence" value="ECO:0007669"/>
    <property type="project" value="TreeGrafter"/>
</dbReference>
<feature type="domain" description="GUN4-like" evidence="1">
    <location>
        <begin position="69"/>
        <end position="191"/>
    </location>
</feature>
<evidence type="ECO:0000259" key="1">
    <source>
        <dbReference type="Pfam" id="PF05419"/>
    </source>
</evidence>
<dbReference type="GO" id="GO:0046906">
    <property type="term" value="F:tetrapyrrole binding"/>
    <property type="evidence" value="ECO:0007669"/>
    <property type="project" value="TreeGrafter"/>
</dbReference>
<protein>
    <recommendedName>
        <fullName evidence="1">GUN4-like domain-containing protein</fullName>
    </recommendedName>
</protein>
<sequence>GLLMHYQDPNPHNRIQIIPQALNYGNQGINFLIGVLKNDDSLEVQSVAYKLILSKDKQLAKTLGSSPAMFLTLQSLLQSQNFKEADRETATLVLAVANRQAEGYLRKVDAENFPRRELHTVDQLWLKYSGYRFGMSIQYQVYKSLIKKEQDDDGFWCSFAEKVGWKQVGKKWLYYDQLNFSLSAPVGHLPWGGFGWFELGGGGGVLFSLLSGFLQSTI</sequence>
<reference evidence="2 3" key="1">
    <citation type="submission" date="2017-01" db="EMBL/GenBank/DDBJ databases">
        <authorList>
            <person name="Abreu V.A."/>
            <person name="Popin R.V."/>
            <person name="Rigonato J."/>
            <person name="Andreote A.P."/>
            <person name="Schaker P.C."/>
            <person name="Hoff-Risseti C."/>
            <person name="Alvarenga D.O."/>
            <person name="Varani A.M."/>
            <person name="Fiore M.F."/>
        </authorList>
    </citation>
    <scope>NUCLEOTIDE SEQUENCE [LARGE SCALE GENOMIC DNA]</scope>
    <source>
        <strain evidence="2 3">CENA302</strain>
    </source>
</reference>
<gene>
    <name evidence="2" type="ORF">CENA302_02960</name>
</gene>
<dbReference type="Gene3D" id="1.25.40.620">
    <property type="match status" value="1"/>
</dbReference>
<dbReference type="PANTHER" id="PTHR34800">
    <property type="entry name" value="TETRAPYRROLE-BINDING PROTEIN, CHLOROPLASTIC"/>
    <property type="match status" value="1"/>
</dbReference>
<feature type="non-terminal residue" evidence="2">
    <location>
        <position position="1"/>
    </location>
</feature>
<dbReference type="RefSeq" id="WP_079290599.1">
    <property type="nucleotide sequence ID" value="NZ_MTPU01000017.1"/>
</dbReference>
<dbReference type="AlphaFoldDB" id="A0A9Q5QXZ9"/>
<evidence type="ECO:0000313" key="3">
    <source>
        <dbReference type="Proteomes" id="UP000190056"/>
    </source>
</evidence>